<dbReference type="CDD" id="cd03363">
    <property type="entry name" value="TOPRIM_TopoIA_TopoI"/>
    <property type="match status" value="1"/>
</dbReference>
<keyword evidence="5" id="KW-0862">Zinc</keyword>
<dbReference type="HAMAP" id="MF_00952">
    <property type="entry name" value="Topoisom_1_prok"/>
    <property type="match status" value="1"/>
</dbReference>
<comment type="catalytic activity">
    <reaction evidence="1 10">
        <text>ATP-independent breakage of single-stranded DNA, followed by passage and rejoining.</text>
        <dbReference type="EC" id="5.6.2.1"/>
    </reaction>
</comment>
<dbReference type="PROSITE" id="PS00396">
    <property type="entry name" value="TOPO_IA_1"/>
    <property type="match status" value="1"/>
</dbReference>
<dbReference type="InterPro" id="IPR013497">
    <property type="entry name" value="Topo_IA_cen"/>
</dbReference>
<dbReference type="Pfam" id="PF01751">
    <property type="entry name" value="Toprim"/>
    <property type="match status" value="1"/>
</dbReference>
<feature type="site" description="Interaction with DNA" evidence="10">
    <location>
        <position position="156"/>
    </location>
</feature>
<dbReference type="EC" id="5.6.2.1" evidence="10"/>
<dbReference type="Pfam" id="PF01131">
    <property type="entry name" value="Topoisom_bac"/>
    <property type="match status" value="1"/>
</dbReference>
<feature type="region of interest" description="Disordered" evidence="11">
    <location>
        <begin position="345"/>
        <end position="374"/>
    </location>
</feature>
<dbReference type="GO" id="GO:0006265">
    <property type="term" value="P:DNA topological change"/>
    <property type="evidence" value="ECO:0007669"/>
    <property type="project" value="UniProtKB-UniRule"/>
</dbReference>
<feature type="domain" description="Toprim" evidence="12">
    <location>
        <begin position="1"/>
        <end position="121"/>
    </location>
</feature>
<feature type="compositionally biased region" description="Basic and acidic residues" evidence="11">
    <location>
        <begin position="352"/>
        <end position="370"/>
    </location>
</feature>
<keyword evidence="4" id="KW-0863">Zinc-finger</keyword>
<evidence type="ECO:0000256" key="7">
    <source>
        <dbReference type="ARBA" id="ARBA00023029"/>
    </source>
</evidence>
<dbReference type="InterPro" id="IPR005733">
    <property type="entry name" value="TopoI_bac-type"/>
</dbReference>
<dbReference type="InterPro" id="IPR023406">
    <property type="entry name" value="Topo_IA_AS"/>
</dbReference>
<feature type="site" description="Interaction with DNA" evidence="10">
    <location>
        <position position="501"/>
    </location>
</feature>
<dbReference type="InterPro" id="IPR006171">
    <property type="entry name" value="TOPRIM_dom"/>
</dbReference>
<feature type="site" description="Interaction with DNA" evidence="10">
    <location>
        <position position="148"/>
    </location>
</feature>
<dbReference type="PRINTS" id="PR00417">
    <property type="entry name" value="PRTPISMRASEI"/>
</dbReference>
<dbReference type="PANTHER" id="PTHR42785">
    <property type="entry name" value="DNA TOPOISOMERASE, TYPE IA, CORE"/>
    <property type="match status" value="1"/>
</dbReference>
<accession>A0A1F7V8R3</accession>
<feature type="active site" description="O-(5'-phospho-DNA)-tyrosine intermediate" evidence="10">
    <location>
        <position position="310"/>
    </location>
</feature>
<dbReference type="GO" id="GO:0003677">
    <property type="term" value="F:DNA binding"/>
    <property type="evidence" value="ECO:0007669"/>
    <property type="project" value="UniProtKB-KW"/>
</dbReference>
<keyword evidence="8 10" id="KW-0238">DNA-binding</keyword>
<keyword evidence="7 10" id="KW-0799">Topoisomerase</keyword>
<dbReference type="GO" id="GO:0005694">
    <property type="term" value="C:chromosome"/>
    <property type="evidence" value="ECO:0007669"/>
    <property type="project" value="InterPro"/>
</dbReference>
<dbReference type="SMART" id="SM00493">
    <property type="entry name" value="TOPRIM"/>
    <property type="match status" value="1"/>
</dbReference>
<dbReference type="SMART" id="SM00437">
    <property type="entry name" value="TOP1Ac"/>
    <property type="match status" value="1"/>
</dbReference>
<dbReference type="Gene3D" id="1.10.290.10">
    <property type="entry name" value="Topoisomerase I, domain 4"/>
    <property type="match status" value="1"/>
</dbReference>
<proteinExistence type="inferred from homology"/>
<dbReference type="SUPFAM" id="SSF56712">
    <property type="entry name" value="Prokaryotic type I DNA topoisomerase"/>
    <property type="match status" value="1"/>
</dbReference>
<dbReference type="InterPro" id="IPR003602">
    <property type="entry name" value="Topo_IA_DNA-bd_dom"/>
</dbReference>
<comment type="subunit">
    <text evidence="10">Monomer.</text>
</comment>
<dbReference type="Gene3D" id="3.30.65.10">
    <property type="entry name" value="Bacterial Topoisomerase I, domain 1"/>
    <property type="match status" value="3"/>
</dbReference>
<sequence length="749" mass="84634">MKLVIVESPTKAKTITKYLGKPFTVVASYGHIRDLPKSKMGIDIANDFQPQYIIPTKARKTVTALKKLAAKASTIILATDEDREGEAIAWHLTKALGLASTEHRTQNTELPKIERIAFHEITKEAIEEALKNPRELDERLIDAQQARRILDRLVGYELSPFLWRKIYRGLSAGRVQSVAVRLIVEREREIQKFKAEEYWTIEGKFLTPNKAIIEAKLHSQNGKTLDKFAITSESAANDLVSILKKSNYRVAKIERKAIKKNAPAPFTTSLLQQEASRRLGLSPKQTMMIAQQLYEGVALGDEGSVGLITYMRTDSMNLAEKFLHEAKEFLASVYGERYAASAPRRFKSKSKNAQEAHEAIRPTDPRRQPENVKNYLEPRQYKLYDLIWRRTMASQMPEAEIETTAIDIAGNERAEGYLFRATGSVIVFDGWRRLYAENNDEQTLPKVAEGAALKLQSLDPLQHFTEPPPRYSEAALIKALEEYGIGRPSTYAPTMSTIVERGYVEREDKRLKPTELAFLVNDLLVEHFPKIVDYQFTAHFEEELDDIAEGTKQMLPVLKEFYEPFKENLMDKEATLSKKDISEEATDETCELCGKPMVIKFGRYGKFLACSGFPECKNAKPLAGTPEAEGTNEICDKCGKPMQIKRGRFGTFLGCTGYPDCKNIKSMNKKTGVTCPECGQGEIVEKRSRKGKNFYSCNRYPDCKFALWSKPTGEKCPKCDSLIVFGAKGMVRCSSKECDYQKETTESGD</sequence>
<feature type="site" description="Interaction with DNA" evidence="10">
    <location>
        <position position="31"/>
    </location>
</feature>
<evidence type="ECO:0000256" key="11">
    <source>
        <dbReference type="SAM" id="MobiDB-lite"/>
    </source>
</evidence>
<dbReference type="Gene3D" id="2.70.20.10">
    <property type="entry name" value="Topoisomerase I, domain 3"/>
    <property type="match status" value="1"/>
</dbReference>
<dbReference type="InterPro" id="IPR013498">
    <property type="entry name" value="Topo_IA_Znf"/>
</dbReference>
<dbReference type="Pfam" id="PF01396">
    <property type="entry name" value="Zn_ribbon_Top1"/>
    <property type="match status" value="3"/>
</dbReference>
<dbReference type="Gene3D" id="1.10.460.10">
    <property type="entry name" value="Topoisomerase I, domain 2"/>
    <property type="match status" value="1"/>
</dbReference>
<dbReference type="PANTHER" id="PTHR42785:SF1">
    <property type="entry name" value="DNA TOPOISOMERASE"/>
    <property type="match status" value="1"/>
</dbReference>
<evidence type="ECO:0000259" key="13">
    <source>
        <dbReference type="PROSITE" id="PS52039"/>
    </source>
</evidence>
<feature type="site" description="Interaction with DNA" evidence="10">
    <location>
        <position position="151"/>
    </location>
</feature>
<dbReference type="CDD" id="cd00186">
    <property type="entry name" value="TOP1Ac"/>
    <property type="match status" value="1"/>
</dbReference>
<evidence type="ECO:0000256" key="10">
    <source>
        <dbReference type="HAMAP-Rule" id="MF_00952"/>
    </source>
</evidence>
<protein>
    <recommendedName>
        <fullName evidence="10">DNA topoisomerase 1</fullName>
        <ecNumber evidence="10">5.6.2.1</ecNumber>
    </recommendedName>
    <alternativeName>
        <fullName evidence="10">DNA topoisomerase I</fullName>
    </alternativeName>
</protein>
<feature type="region of interest" description="Interaction with DNA" evidence="10">
    <location>
        <begin position="171"/>
        <end position="176"/>
    </location>
</feature>
<dbReference type="Proteomes" id="UP000178723">
    <property type="component" value="Unassembled WGS sequence"/>
</dbReference>
<name>A0A1F7V8R3_9BACT</name>
<feature type="domain" description="Topo IA-type catalytic" evidence="13">
    <location>
        <begin position="137"/>
        <end position="570"/>
    </location>
</feature>
<evidence type="ECO:0000256" key="8">
    <source>
        <dbReference type="ARBA" id="ARBA00023125"/>
    </source>
</evidence>
<dbReference type="EMBL" id="MGEP01000041">
    <property type="protein sequence ID" value="OGL86880.1"/>
    <property type="molecule type" value="Genomic_DNA"/>
</dbReference>
<keyword evidence="9 10" id="KW-0413">Isomerase</keyword>
<comment type="caution">
    <text evidence="14">The sequence shown here is derived from an EMBL/GenBank/DDBJ whole genome shotgun (WGS) entry which is preliminary data.</text>
</comment>
<dbReference type="GO" id="GO:0003917">
    <property type="term" value="F:DNA topoisomerase type I (single strand cut, ATP-independent) activity"/>
    <property type="evidence" value="ECO:0007669"/>
    <property type="project" value="UniProtKB-UniRule"/>
</dbReference>
<feature type="site" description="Interaction with DNA" evidence="10">
    <location>
        <position position="312"/>
    </location>
</feature>
<gene>
    <name evidence="10" type="primary">topA</name>
    <name evidence="14" type="ORF">A3I40_01510</name>
</gene>
<organism evidence="14 15">
    <name type="scientific">Candidatus Uhrbacteria bacterium RIFCSPLOWO2_02_FULL_48_12</name>
    <dbReference type="NCBI Taxonomy" id="1802407"/>
    <lineage>
        <taxon>Bacteria</taxon>
        <taxon>Candidatus Uhriibacteriota</taxon>
    </lineage>
</organism>
<comment type="function">
    <text evidence="10">Releases the supercoiling and torsional tension of DNA, which is introduced during the DNA replication and transcription, by transiently cleaving and rejoining one strand of the DNA duplex. Introduces a single-strand break via transesterification at a target site in duplex DNA. The scissile phosphodiester is attacked by the catalytic tyrosine of the enzyme, resulting in the formation of a DNA-(5'-phosphotyrosyl)-enzyme intermediate and the expulsion of a 3'-OH DNA strand. The free DNA strand then undergoes passage around the unbroken strand, thus removing DNA supercoils. Finally, in the religation step, the DNA 3'-OH attacks the covalent intermediate to expel the active-site tyrosine and restore the DNA phosphodiester backbone.</text>
</comment>
<dbReference type="InterPro" id="IPR023405">
    <property type="entry name" value="Topo_IA_core_domain"/>
</dbReference>
<evidence type="ECO:0000256" key="1">
    <source>
        <dbReference type="ARBA" id="ARBA00000213"/>
    </source>
</evidence>
<feature type="site" description="Interaction with DNA" evidence="10">
    <location>
        <position position="163"/>
    </location>
</feature>
<dbReference type="InterPro" id="IPR013824">
    <property type="entry name" value="Topo_IA_cen_sub1"/>
</dbReference>
<dbReference type="PROSITE" id="PS50880">
    <property type="entry name" value="TOPRIM"/>
    <property type="match status" value="1"/>
</dbReference>
<evidence type="ECO:0000256" key="6">
    <source>
        <dbReference type="ARBA" id="ARBA00022842"/>
    </source>
</evidence>
<keyword evidence="6" id="KW-0460">Magnesium</keyword>
<dbReference type="NCBIfam" id="TIGR01051">
    <property type="entry name" value="topA_bact"/>
    <property type="match status" value="1"/>
</dbReference>
<dbReference type="SMART" id="SM00436">
    <property type="entry name" value="TOP1Bc"/>
    <property type="match status" value="1"/>
</dbReference>
<dbReference type="STRING" id="1802407.A3I40_01510"/>
<evidence type="ECO:0000256" key="5">
    <source>
        <dbReference type="ARBA" id="ARBA00022833"/>
    </source>
</evidence>
<keyword evidence="3" id="KW-0479">Metal-binding</keyword>
<dbReference type="PROSITE" id="PS52039">
    <property type="entry name" value="TOPO_IA_2"/>
    <property type="match status" value="1"/>
</dbReference>
<dbReference type="Gene3D" id="3.40.50.140">
    <property type="match status" value="1"/>
</dbReference>
<dbReference type="InterPro" id="IPR000380">
    <property type="entry name" value="Topo_IA"/>
</dbReference>
<evidence type="ECO:0000256" key="2">
    <source>
        <dbReference type="ARBA" id="ARBA00009446"/>
    </source>
</evidence>
<evidence type="ECO:0000256" key="3">
    <source>
        <dbReference type="ARBA" id="ARBA00022723"/>
    </source>
</evidence>
<evidence type="ECO:0000256" key="9">
    <source>
        <dbReference type="ARBA" id="ARBA00023235"/>
    </source>
</evidence>
<reference evidence="14 15" key="1">
    <citation type="journal article" date="2016" name="Nat. Commun.">
        <title>Thousands of microbial genomes shed light on interconnected biogeochemical processes in an aquifer system.</title>
        <authorList>
            <person name="Anantharaman K."/>
            <person name="Brown C.T."/>
            <person name="Hug L.A."/>
            <person name="Sharon I."/>
            <person name="Castelle C.J."/>
            <person name="Probst A.J."/>
            <person name="Thomas B.C."/>
            <person name="Singh A."/>
            <person name="Wilkins M.J."/>
            <person name="Karaoz U."/>
            <person name="Brodie E.L."/>
            <person name="Williams K.H."/>
            <person name="Hubbard S.S."/>
            <person name="Banfield J.F."/>
        </authorList>
    </citation>
    <scope>NUCLEOTIDE SEQUENCE [LARGE SCALE GENOMIC DNA]</scope>
</reference>
<dbReference type="InterPro" id="IPR028612">
    <property type="entry name" value="Topoisom_1_IA"/>
</dbReference>
<comment type="similarity">
    <text evidence="2 10">Belongs to the type IA topoisomerase family.</text>
</comment>
<dbReference type="InterPro" id="IPR013825">
    <property type="entry name" value="Topo_IA_cen_sub2"/>
</dbReference>
<feature type="site" description="Interaction with DNA" evidence="10">
    <location>
        <position position="147"/>
    </location>
</feature>
<evidence type="ECO:0000313" key="15">
    <source>
        <dbReference type="Proteomes" id="UP000178723"/>
    </source>
</evidence>
<evidence type="ECO:0000313" key="14">
    <source>
        <dbReference type="EMBL" id="OGL86880.1"/>
    </source>
</evidence>
<dbReference type="SUPFAM" id="SSF57783">
    <property type="entry name" value="Zinc beta-ribbon"/>
    <property type="match status" value="2"/>
</dbReference>
<dbReference type="AlphaFoldDB" id="A0A1F7V8R3"/>
<dbReference type="InterPro" id="IPR034149">
    <property type="entry name" value="TOPRIM_TopoI"/>
</dbReference>
<dbReference type="InterPro" id="IPR013826">
    <property type="entry name" value="Topo_IA_cen_sub3"/>
</dbReference>
<dbReference type="GO" id="GO:0008270">
    <property type="term" value="F:zinc ion binding"/>
    <property type="evidence" value="ECO:0007669"/>
    <property type="project" value="UniProtKB-KW"/>
</dbReference>
<evidence type="ECO:0000256" key="4">
    <source>
        <dbReference type="ARBA" id="ARBA00022771"/>
    </source>
</evidence>
<evidence type="ECO:0000259" key="12">
    <source>
        <dbReference type="PROSITE" id="PS50880"/>
    </source>
</evidence>
<dbReference type="InterPro" id="IPR003601">
    <property type="entry name" value="Topo_IA_2"/>
</dbReference>